<dbReference type="Gene3D" id="2.120.10.70">
    <property type="entry name" value="Fucose-specific lectin"/>
    <property type="match status" value="1"/>
</dbReference>
<sequence length="491" mass="53240">MVAWTSNTFSSLPEVVNPPRTDRSSAYGKQVAGGEEKQTSEPYVHKESVWIHNPNEQQHEQGGADIHSKANDEEGLQRKRRRKTLIWGCSVISILILLGIGLGVGVTMGLQSDESSHAASNRTRLSDSPASRPNDTSSAPSGSKGAVERSGLAACVLKSQLHLAWPTQLQTNQSNLLLFFQHSSGEIRVLQNKIPEGWTGGSSKDIIADDAKQGTPIAIRCPGGAGDVAGLHVFYINKENLLRQRSITNLTYVWSDGPLNDLKVRALDSAHVGLTAGFYAGPIGDVNLEGTKPYSGMRVLVGTGDTTFNQYSWRPGLTQWHYDQNWEDMNGEAAPAMFAWGRGQTTYINFIDQKNDVATYWMDTAMKKASTDAHRINVWTKSSINIPNLDSSAGLSYHGNLFGRVADSGKIQGWNMTYEAENSTIGSTTLSEVAGPPGSPDTRVAAMTYPPAGRYDTIFVFYQANGNEIVMSTGDVASGAWNSTTLPVPDL</sequence>
<feature type="transmembrane region" description="Helical" evidence="2">
    <location>
        <begin position="85"/>
        <end position="110"/>
    </location>
</feature>
<evidence type="ECO:0000313" key="3">
    <source>
        <dbReference type="EMBL" id="KAK5171479.1"/>
    </source>
</evidence>
<dbReference type="AlphaFoldDB" id="A0AAV9PDE6"/>
<feature type="region of interest" description="Disordered" evidence="1">
    <location>
        <begin position="1"/>
        <end position="43"/>
    </location>
</feature>
<proteinExistence type="predicted"/>
<feature type="compositionally biased region" description="Basic and acidic residues" evidence="1">
    <location>
        <begin position="34"/>
        <end position="43"/>
    </location>
</feature>
<feature type="compositionally biased region" description="Polar residues" evidence="1">
    <location>
        <begin position="115"/>
        <end position="141"/>
    </location>
</feature>
<evidence type="ECO:0000256" key="1">
    <source>
        <dbReference type="SAM" id="MobiDB-lite"/>
    </source>
</evidence>
<evidence type="ECO:0000313" key="4">
    <source>
        <dbReference type="Proteomes" id="UP001337655"/>
    </source>
</evidence>
<evidence type="ECO:0000256" key="2">
    <source>
        <dbReference type="SAM" id="Phobius"/>
    </source>
</evidence>
<accession>A0AAV9PDE6</accession>
<keyword evidence="2" id="KW-0472">Membrane</keyword>
<dbReference type="Proteomes" id="UP001337655">
    <property type="component" value="Unassembled WGS sequence"/>
</dbReference>
<feature type="compositionally biased region" description="Polar residues" evidence="1">
    <location>
        <begin position="1"/>
        <end position="11"/>
    </location>
</feature>
<protein>
    <recommendedName>
        <fullName evidence="5">Fucose-specific lectin</fullName>
    </recommendedName>
</protein>
<gene>
    <name evidence="3" type="ORF">LTR77_004624</name>
</gene>
<dbReference type="GeneID" id="89925969"/>
<keyword evidence="4" id="KW-1185">Reference proteome</keyword>
<reference evidence="3 4" key="1">
    <citation type="submission" date="2023-08" db="EMBL/GenBank/DDBJ databases">
        <title>Black Yeasts Isolated from many extreme environments.</title>
        <authorList>
            <person name="Coleine C."/>
            <person name="Stajich J.E."/>
            <person name="Selbmann L."/>
        </authorList>
    </citation>
    <scope>NUCLEOTIDE SEQUENCE [LARGE SCALE GENOMIC DNA]</scope>
    <source>
        <strain evidence="3 4">CCFEE 5935</strain>
    </source>
</reference>
<dbReference type="EMBL" id="JAVRRT010000006">
    <property type="protein sequence ID" value="KAK5171479.1"/>
    <property type="molecule type" value="Genomic_DNA"/>
</dbReference>
<organism evidence="3 4">
    <name type="scientific">Saxophila tyrrhenica</name>
    <dbReference type="NCBI Taxonomy" id="1690608"/>
    <lineage>
        <taxon>Eukaryota</taxon>
        <taxon>Fungi</taxon>
        <taxon>Dikarya</taxon>
        <taxon>Ascomycota</taxon>
        <taxon>Pezizomycotina</taxon>
        <taxon>Dothideomycetes</taxon>
        <taxon>Dothideomycetidae</taxon>
        <taxon>Mycosphaerellales</taxon>
        <taxon>Extremaceae</taxon>
        <taxon>Saxophila</taxon>
    </lineage>
</organism>
<keyword evidence="2" id="KW-1133">Transmembrane helix</keyword>
<comment type="caution">
    <text evidence="3">The sequence shown here is derived from an EMBL/GenBank/DDBJ whole genome shotgun (WGS) entry which is preliminary data.</text>
</comment>
<feature type="region of interest" description="Disordered" evidence="1">
    <location>
        <begin position="58"/>
        <end position="77"/>
    </location>
</feature>
<feature type="region of interest" description="Disordered" evidence="1">
    <location>
        <begin position="115"/>
        <end position="146"/>
    </location>
</feature>
<dbReference type="SUPFAM" id="SSF89372">
    <property type="entry name" value="Fucose-specific lectin"/>
    <property type="match status" value="1"/>
</dbReference>
<feature type="compositionally biased region" description="Basic and acidic residues" evidence="1">
    <location>
        <begin position="66"/>
        <end position="77"/>
    </location>
</feature>
<name>A0AAV9PDE6_9PEZI</name>
<evidence type="ECO:0008006" key="5">
    <source>
        <dbReference type="Google" id="ProtNLM"/>
    </source>
</evidence>
<dbReference type="RefSeq" id="XP_064660507.1">
    <property type="nucleotide sequence ID" value="XM_064801877.1"/>
</dbReference>
<keyword evidence="2" id="KW-0812">Transmembrane</keyword>